<feature type="domain" description="DUF3857" evidence="2">
    <location>
        <begin position="59"/>
        <end position="217"/>
    </location>
</feature>
<evidence type="ECO:0000259" key="2">
    <source>
        <dbReference type="Pfam" id="PF12969"/>
    </source>
</evidence>
<dbReference type="InterPro" id="IPR002931">
    <property type="entry name" value="Transglutaminase-like"/>
</dbReference>
<dbReference type="SUPFAM" id="SSF54001">
    <property type="entry name" value="Cysteine proteinases"/>
    <property type="match status" value="1"/>
</dbReference>
<protein>
    <submittedName>
        <fullName evidence="3">Uncharacterized protein</fullName>
    </submittedName>
</protein>
<dbReference type="Pfam" id="PF01841">
    <property type="entry name" value="Transglut_core"/>
    <property type="match status" value="1"/>
</dbReference>
<dbReference type="Gene3D" id="3.10.620.30">
    <property type="match status" value="1"/>
</dbReference>
<dbReference type="Pfam" id="PF12969">
    <property type="entry name" value="DUF3857"/>
    <property type="match status" value="1"/>
</dbReference>
<sequence>MKKTMLLIVSLIICTYGFASKEKYDFDVKHIPDSLKKDANAVIRIYNISYNYKTPVTATEKKSIAVTVLNTNGVDYANFLESGDKFRKLTKVTGKIYDSKGTVLKTYSKGDIKKSAYSQHLTTDNFSYYLQVYPPSFPFTVHFECEFEWKDGIILFPPFAPQPDYQIAVMEADYSLQYPENTTILTKTYNQVQELPAENFKGNVIRKWNVRNLKAIKEERFAPAINTLIPIVYTAPASFVYEKTQGKLLDAEHICKWQQELNTGRDELSPETKNAISELVKDASTDREKVKILYDYLGSITRYESIQLGIGGFQPIPAAEVCRTGFGDCKGLSNLLKAMLNYVNIPANYVIIRMSSQEKDLDDDFSAFIRTNHIVLRVPLPGDTLWLECTNTRVPFGFVHNGIAGHNALVTTENGGYMTRLPDYPDSLNLEHNQMDIKLNTDGSAHVQVEKNWHVKIYDNVYQLLTAKPTEVTDYLRKEISLPHATVSQVNLDDNKSALPSLKARYEWTTTLFGSKTTNRLLIPVNAMRYTISKLKKGQRNYDIYIKTGWKDTDLITIEIPEGYEIEALPAPVKHTCAFGNFESTVINLGNKLLINQSVMVHSGQYDVSLYADFVQFIDKITEIYQGKITLKKTTST</sequence>
<proteinExistence type="predicted"/>
<dbReference type="AlphaFoldDB" id="A0A644W156"/>
<comment type="caution">
    <text evidence="3">The sequence shown here is derived from an EMBL/GenBank/DDBJ whole genome shotgun (WGS) entry which is preliminary data.</text>
</comment>
<evidence type="ECO:0000259" key="1">
    <source>
        <dbReference type="Pfam" id="PF01841"/>
    </source>
</evidence>
<accession>A0A644W156</accession>
<reference evidence="3" key="1">
    <citation type="submission" date="2019-08" db="EMBL/GenBank/DDBJ databases">
        <authorList>
            <person name="Kucharzyk K."/>
            <person name="Murdoch R.W."/>
            <person name="Higgins S."/>
            <person name="Loffler F."/>
        </authorList>
    </citation>
    <scope>NUCLEOTIDE SEQUENCE</scope>
</reference>
<dbReference type="InterPro" id="IPR038765">
    <property type="entry name" value="Papain-like_cys_pep_sf"/>
</dbReference>
<dbReference type="Gene3D" id="2.60.40.3140">
    <property type="match status" value="1"/>
</dbReference>
<organism evidence="3">
    <name type="scientific">bioreactor metagenome</name>
    <dbReference type="NCBI Taxonomy" id="1076179"/>
    <lineage>
        <taxon>unclassified sequences</taxon>
        <taxon>metagenomes</taxon>
        <taxon>ecological metagenomes</taxon>
    </lineage>
</organism>
<evidence type="ECO:0000313" key="3">
    <source>
        <dbReference type="EMBL" id="MPL96442.1"/>
    </source>
</evidence>
<gene>
    <name evidence="3" type="ORF">SDC9_42622</name>
</gene>
<dbReference type="EMBL" id="VSSQ01000510">
    <property type="protein sequence ID" value="MPL96442.1"/>
    <property type="molecule type" value="Genomic_DNA"/>
</dbReference>
<dbReference type="Gene3D" id="2.60.120.1130">
    <property type="match status" value="1"/>
</dbReference>
<feature type="domain" description="Transglutaminase-like" evidence="1">
    <location>
        <begin position="277"/>
        <end position="386"/>
    </location>
</feature>
<name>A0A644W156_9ZZZZ</name>
<dbReference type="InterPro" id="IPR024618">
    <property type="entry name" value="DUF3857"/>
</dbReference>